<protein>
    <submittedName>
        <fullName evidence="2">Uncharacterized protein</fullName>
    </submittedName>
</protein>
<dbReference type="AlphaFoldDB" id="A0A9Q9EPP7"/>
<feature type="region of interest" description="Disordered" evidence="1">
    <location>
        <begin position="96"/>
        <end position="146"/>
    </location>
</feature>
<feature type="compositionally biased region" description="Basic residues" evidence="1">
    <location>
        <begin position="136"/>
        <end position="146"/>
    </location>
</feature>
<organism evidence="2 3">
    <name type="scientific">Septoria linicola</name>
    <dbReference type="NCBI Taxonomy" id="215465"/>
    <lineage>
        <taxon>Eukaryota</taxon>
        <taxon>Fungi</taxon>
        <taxon>Dikarya</taxon>
        <taxon>Ascomycota</taxon>
        <taxon>Pezizomycotina</taxon>
        <taxon>Dothideomycetes</taxon>
        <taxon>Dothideomycetidae</taxon>
        <taxon>Mycosphaerellales</taxon>
        <taxon>Mycosphaerellaceae</taxon>
        <taxon>Septoria</taxon>
    </lineage>
</organism>
<accession>A0A9Q9EPP7</accession>
<dbReference type="Gene3D" id="3.10.20.90">
    <property type="entry name" value="Phosphatidylinositol 3-kinase Catalytic Subunit, Chain A, domain 1"/>
    <property type="match status" value="1"/>
</dbReference>
<keyword evidence="3" id="KW-1185">Reference proteome</keyword>
<evidence type="ECO:0000256" key="1">
    <source>
        <dbReference type="SAM" id="MobiDB-lite"/>
    </source>
</evidence>
<proteinExistence type="predicted"/>
<feature type="compositionally biased region" description="Basic and acidic residues" evidence="1">
    <location>
        <begin position="124"/>
        <end position="135"/>
    </location>
</feature>
<dbReference type="EMBL" id="CP099427">
    <property type="protein sequence ID" value="USW57914.1"/>
    <property type="molecule type" value="Genomic_DNA"/>
</dbReference>
<dbReference type="Proteomes" id="UP001056384">
    <property type="component" value="Chromosome 10"/>
</dbReference>
<name>A0A9Q9EPP7_9PEZI</name>
<reference evidence="2" key="1">
    <citation type="submission" date="2022-06" db="EMBL/GenBank/DDBJ databases">
        <title>Complete genome sequences of two strains of the flax pathogen Septoria linicola.</title>
        <authorList>
            <person name="Lapalu N."/>
            <person name="Simon A."/>
            <person name="Demenou B."/>
            <person name="Paumier D."/>
            <person name="Guillot M.-P."/>
            <person name="Gout L."/>
            <person name="Valade R."/>
        </authorList>
    </citation>
    <scope>NUCLEOTIDE SEQUENCE</scope>
    <source>
        <strain evidence="2">SE15195</strain>
    </source>
</reference>
<sequence length="146" mass="16489">MASTKPTKLRFVVQIRNADDLKFDVTSETMMFEVMDLIEEAIGVKPYRQCLRLGFPGVVVVDGAEDNDDLARTLGELNTQGTRIWLRLQIKPKQNLERCGSGPAEVSESSESEESVDPSDVEIVVERKVLPEPKKMNRPSRREKRA</sequence>
<evidence type="ECO:0000313" key="2">
    <source>
        <dbReference type="EMBL" id="USW57914.1"/>
    </source>
</evidence>
<feature type="compositionally biased region" description="Acidic residues" evidence="1">
    <location>
        <begin position="108"/>
        <end position="120"/>
    </location>
</feature>
<evidence type="ECO:0000313" key="3">
    <source>
        <dbReference type="Proteomes" id="UP001056384"/>
    </source>
</evidence>
<gene>
    <name evidence="2" type="ORF">Slin15195_G112330</name>
</gene>